<feature type="chain" id="PRO_5038864553" evidence="6">
    <location>
        <begin position="27"/>
        <end position="332"/>
    </location>
</feature>
<dbReference type="EMBL" id="JACHXW010000005">
    <property type="protein sequence ID" value="MBB3152224.1"/>
    <property type="molecule type" value="Genomic_DNA"/>
</dbReference>
<sequence>MRKRLGLGTIVLSLITLLAACGGNNAGTNEAPNQTNNAAVSPSPSASPTEAVDENATRIYKSINGDVEIPASPKRIVADQYLQTMLALGVKPVGADQYYIDNPYTKDLAAGIEGIGERSAINLEKVVSLEPDLIITATEDANVYDQLSKIAPTVAIPFGTNATFKGVHAEMRGIAELLGKQAEAEAWLTAYDGKIEELRGKLSGKVSKDETFSIFESGGKTTYTFGDNFGRGGQAIYGALQLQPTERIRSELFGDTQWKELSLELLPDYAGDHILLFSETGNDEFKKTEIWNSLAAVKNNRVHELAADRFWYFDPVSILAQAEEITAMLIGE</sequence>
<feature type="compositionally biased region" description="Low complexity" evidence="5">
    <location>
        <begin position="38"/>
        <end position="48"/>
    </location>
</feature>
<keyword evidence="9" id="KW-1185">Reference proteome</keyword>
<dbReference type="Gene3D" id="3.40.50.1980">
    <property type="entry name" value="Nitrogenase molybdenum iron protein domain"/>
    <property type="match status" value="2"/>
</dbReference>
<comment type="subcellular location">
    <subcellularLocation>
        <location evidence="1">Cell envelope</location>
    </subcellularLocation>
</comment>
<keyword evidence="4 6" id="KW-0732">Signal</keyword>
<evidence type="ECO:0000256" key="1">
    <source>
        <dbReference type="ARBA" id="ARBA00004196"/>
    </source>
</evidence>
<gene>
    <name evidence="8" type="ORF">FHS16_002270</name>
</gene>
<accession>A0A7W5C8R4</accession>
<evidence type="ECO:0000313" key="8">
    <source>
        <dbReference type="EMBL" id="MBB3152224.1"/>
    </source>
</evidence>
<comment type="similarity">
    <text evidence="2">Belongs to the bacterial solute-binding protein 8 family.</text>
</comment>
<dbReference type="Proteomes" id="UP000518605">
    <property type="component" value="Unassembled WGS sequence"/>
</dbReference>
<keyword evidence="3" id="KW-0813">Transport</keyword>
<dbReference type="GO" id="GO:1901678">
    <property type="term" value="P:iron coordination entity transport"/>
    <property type="evidence" value="ECO:0007669"/>
    <property type="project" value="UniProtKB-ARBA"/>
</dbReference>
<dbReference type="SUPFAM" id="SSF53807">
    <property type="entry name" value="Helical backbone' metal receptor"/>
    <property type="match status" value="1"/>
</dbReference>
<dbReference type="InterPro" id="IPR002491">
    <property type="entry name" value="ABC_transptr_periplasmic_BD"/>
</dbReference>
<protein>
    <submittedName>
        <fullName evidence="8">Iron complex transport system substrate-binding protein</fullName>
    </submittedName>
</protein>
<dbReference type="PANTHER" id="PTHR30532">
    <property type="entry name" value="IRON III DICITRATE-BINDING PERIPLASMIC PROTEIN"/>
    <property type="match status" value="1"/>
</dbReference>
<evidence type="ECO:0000256" key="5">
    <source>
        <dbReference type="SAM" id="MobiDB-lite"/>
    </source>
</evidence>
<proteinExistence type="inferred from homology"/>
<evidence type="ECO:0000256" key="3">
    <source>
        <dbReference type="ARBA" id="ARBA00022448"/>
    </source>
</evidence>
<organism evidence="8 9">
    <name type="scientific">Paenibacillus endophyticus</name>
    <dbReference type="NCBI Taxonomy" id="1294268"/>
    <lineage>
        <taxon>Bacteria</taxon>
        <taxon>Bacillati</taxon>
        <taxon>Bacillota</taxon>
        <taxon>Bacilli</taxon>
        <taxon>Bacillales</taxon>
        <taxon>Paenibacillaceae</taxon>
        <taxon>Paenibacillus</taxon>
    </lineage>
</organism>
<evidence type="ECO:0000313" key="9">
    <source>
        <dbReference type="Proteomes" id="UP000518605"/>
    </source>
</evidence>
<evidence type="ECO:0000259" key="7">
    <source>
        <dbReference type="PROSITE" id="PS50983"/>
    </source>
</evidence>
<dbReference type="PROSITE" id="PS50983">
    <property type="entry name" value="FE_B12_PBP"/>
    <property type="match status" value="1"/>
</dbReference>
<dbReference type="PROSITE" id="PS51257">
    <property type="entry name" value="PROKAR_LIPOPROTEIN"/>
    <property type="match status" value="1"/>
</dbReference>
<evidence type="ECO:0000256" key="4">
    <source>
        <dbReference type="ARBA" id="ARBA00022729"/>
    </source>
</evidence>
<reference evidence="8 9" key="1">
    <citation type="submission" date="2020-08" db="EMBL/GenBank/DDBJ databases">
        <title>Genomic Encyclopedia of Type Strains, Phase III (KMG-III): the genomes of soil and plant-associated and newly described type strains.</title>
        <authorList>
            <person name="Whitman W."/>
        </authorList>
    </citation>
    <scope>NUCLEOTIDE SEQUENCE [LARGE SCALE GENOMIC DNA]</scope>
    <source>
        <strain evidence="8 9">CECT 8234</strain>
    </source>
</reference>
<evidence type="ECO:0000256" key="6">
    <source>
        <dbReference type="SAM" id="SignalP"/>
    </source>
</evidence>
<dbReference type="Pfam" id="PF01497">
    <property type="entry name" value="Peripla_BP_2"/>
    <property type="match status" value="1"/>
</dbReference>
<dbReference type="InterPro" id="IPR051313">
    <property type="entry name" value="Bact_iron-sidero_bind"/>
</dbReference>
<name>A0A7W5C8R4_9BACL</name>
<dbReference type="AlphaFoldDB" id="A0A7W5C8R4"/>
<evidence type="ECO:0000256" key="2">
    <source>
        <dbReference type="ARBA" id="ARBA00008814"/>
    </source>
</evidence>
<feature type="domain" description="Fe/B12 periplasmic-binding" evidence="7">
    <location>
        <begin position="73"/>
        <end position="332"/>
    </location>
</feature>
<dbReference type="CDD" id="cd01138">
    <property type="entry name" value="FeuA"/>
    <property type="match status" value="1"/>
</dbReference>
<feature type="signal peptide" evidence="6">
    <location>
        <begin position="1"/>
        <end position="26"/>
    </location>
</feature>
<comment type="caution">
    <text evidence="8">The sequence shown here is derived from an EMBL/GenBank/DDBJ whole genome shotgun (WGS) entry which is preliminary data.</text>
</comment>
<dbReference type="PANTHER" id="PTHR30532:SF26">
    <property type="entry name" value="IRON(3+)-HYDROXAMATE-BINDING PROTEIN FHUD"/>
    <property type="match status" value="1"/>
</dbReference>
<feature type="region of interest" description="Disordered" evidence="5">
    <location>
        <begin position="28"/>
        <end position="52"/>
    </location>
</feature>
<feature type="compositionally biased region" description="Polar residues" evidence="5">
    <location>
        <begin position="28"/>
        <end position="37"/>
    </location>
</feature>
<dbReference type="GO" id="GO:0030288">
    <property type="term" value="C:outer membrane-bounded periplasmic space"/>
    <property type="evidence" value="ECO:0007669"/>
    <property type="project" value="TreeGrafter"/>
</dbReference>